<feature type="binding site" evidence="5">
    <location>
        <position position="108"/>
    </location>
    <ligand>
        <name>FAD</name>
        <dbReference type="ChEBI" id="CHEBI:57692"/>
    </ligand>
</feature>
<dbReference type="InterPro" id="IPR036188">
    <property type="entry name" value="FAD/NAD-bd_sf"/>
</dbReference>
<proteinExistence type="inferred from homology"/>
<evidence type="ECO:0000313" key="9">
    <source>
        <dbReference type="EMBL" id="KAE9386740.1"/>
    </source>
</evidence>
<accession>A0A6A4GN48</accession>
<dbReference type="InterPro" id="IPR012132">
    <property type="entry name" value="GMC_OxRdtase"/>
</dbReference>
<keyword evidence="4 5" id="KW-0274">FAD</keyword>
<dbReference type="GO" id="GO:0016614">
    <property type="term" value="F:oxidoreductase activity, acting on CH-OH group of donors"/>
    <property type="evidence" value="ECO:0007669"/>
    <property type="project" value="InterPro"/>
</dbReference>
<dbReference type="PANTHER" id="PTHR11552:SF147">
    <property type="entry name" value="CHOLINE DEHYDROGENASE, MITOCHONDRIAL"/>
    <property type="match status" value="1"/>
</dbReference>
<evidence type="ECO:0000256" key="5">
    <source>
        <dbReference type="PIRSR" id="PIRSR000137-2"/>
    </source>
</evidence>
<comment type="similarity">
    <text evidence="2">Belongs to the GMC oxidoreductase family.</text>
</comment>
<dbReference type="Pfam" id="PF05199">
    <property type="entry name" value="GMC_oxred_C"/>
    <property type="match status" value="1"/>
</dbReference>
<evidence type="ECO:0000256" key="3">
    <source>
        <dbReference type="ARBA" id="ARBA00022630"/>
    </source>
</evidence>
<sequence>MKQSLVLYLAFACSLTHVEGALYTNLNALPKTSFNYVVVGGGTAGCVVASRLSEESNATVLLVEAGGTYQNVEQLEVPFNSLRSAGPGSQWDWNYTTTTGASYARGFVLGGSSSVNGMFYTRGSEDDWGRYAAVTGDNGWTWNNIQPYVKKNEDWVAPADGHNTTGQYDPAVHSSKGRLGVSLPGFPEHTDTLFFQTVNSDPSEFPFVLDYNAGIPLGYGTIQSTIKNGSRSSAATAYLSEDVLKRHNLFVLINTQASRVISSTGGSHIDSVEIFPQSSVENATNMRITASSEVILSAGVFGTPHILQNSGIGDAAMLSAFNISIVQDLPSVGQNFTDHLNLISAWALNVSQPFSSATSTTFESFTLNSTAMSIFLDQWRSSKTGPLTMNGLSNDIGFRRFNESDPEVQKGLAAYGDPASGNQSPHFMHVPNGFAFGTAPTNNSYFSFVATVVQTQSRGSVTLNSTNPLGAPVIDTALLTNPYDLFAMRQAFKAVFDLLATSPWVEYLVDSAPALGLQAVIDSNFSTTVIDDYITSSAGSGAHAVGTAAMSPVGATWGVVDPDLKVKGLTGLRIADASVLPYVTSNNVQFAVYIVGERASELIKAGI</sequence>
<evidence type="ECO:0000256" key="2">
    <source>
        <dbReference type="ARBA" id="ARBA00010790"/>
    </source>
</evidence>
<name>A0A6A4GN48_9AGAR</name>
<gene>
    <name evidence="9" type="ORF">BT96DRAFT_1083014</name>
</gene>
<evidence type="ECO:0000256" key="6">
    <source>
        <dbReference type="SAM" id="SignalP"/>
    </source>
</evidence>
<dbReference type="PANTHER" id="PTHR11552">
    <property type="entry name" value="GLUCOSE-METHANOL-CHOLINE GMC OXIDOREDUCTASE"/>
    <property type="match status" value="1"/>
</dbReference>
<feature type="signal peptide" evidence="6">
    <location>
        <begin position="1"/>
        <end position="20"/>
    </location>
</feature>
<evidence type="ECO:0000259" key="8">
    <source>
        <dbReference type="Pfam" id="PF05199"/>
    </source>
</evidence>
<keyword evidence="3" id="KW-0285">Flavoprotein</keyword>
<comment type="cofactor">
    <cofactor evidence="1 5">
        <name>FAD</name>
        <dbReference type="ChEBI" id="CHEBI:57692"/>
    </cofactor>
</comment>
<feature type="chain" id="PRO_5025430319" evidence="6">
    <location>
        <begin position="21"/>
        <end position="607"/>
    </location>
</feature>
<evidence type="ECO:0000259" key="7">
    <source>
        <dbReference type="Pfam" id="PF00732"/>
    </source>
</evidence>
<keyword evidence="6" id="KW-0732">Signal</keyword>
<dbReference type="Proteomes" id="UP000799118">
    <property type="component" value="Unassembled WGS sequence"/>
</dbReference>
<dbReference type="Pfam" id="PF00732">
    <property type="entry name" value="GMC_oxred_N"/>
    <property type="match status" value="1"/>
</dbReference>
<dbReference type="AlphaFoldDB" id="A0A6A4GN48"/>
<feature type="domain" description="Glucose-methanol-choline oxidoreductase C-terminal" evidence="8">
    <location>
        <begin position="456"/>
        <end position="596"/>
    </location>
</feature>
<dbReference type="SUPFAM" id="SSF51905">
    <property type="entry name" value="FAD/NAD(P)-binding domain"/>
    <property type="match status" value="1"/>
</dbReference>
<dbReference type="GO" id="GO:0050660">
    <property type="term" value="F:flavin adenine dinucleotide binding"/>
    <property type="evidence" value="ECO:0007669"/>
    <property type="project" value="InterPro"/>
</dbReference>
<dbReference type="InterPro" id="IPR000172">
    <property type="entry name" value="GMC_OxRdtase_N"/>
</dbReference>
<dbReference type="OrthoDB" id="269227at2759"/>
<dbReference type="InterPro" id="IPR007867">
    <property type="entry name" value="GMC_OxRtase_C"/>
</dbReference>
<feature type="domain" description="Glucose-methanol-choline oxidoreductase N-terminal" evidence="7">
    <location>
        <begin position="35"/>
        <end position="340"/>
    </location>
</feature>
<evidence type="ECO:0000313" key="10">
    <source>
        <dbReference type="Proteomes" id="UP000799118"/>
    </source>
</evidence>
<dbReference type="Gene3D" id="3.30.560.10">
    <property type="entry name" value="Glucose Oxidase, domain 3"/>
    <property type="match status" value="1"/>
</dbReference>
<keyword evidence="10" id="KW-1185">Reference proteome</keyword>
<protein>
    <submittedName>
        <fullName evidence="9">Pyranose dehydrogenase</fullName>
    </submittedName>
</protein>
<evidence type="ECO:0000256" key="1">
    <source>
        <dbReference type="ARBA" id="ARBA00001974"/>
    </source>
</evidence>
<organism evidence="9 10">
    <name type="scientific">Gymnopus androsaceus JB14</name>
    <dbReference type="NCBI Taxonomy" id="1447944"/>
    <lineage>
        <taxon>Eukaryota</taxon>
        <taxon>Fungi</taxon>
        <taxon>Dikarya</taxon>
        <taxon>Basidiomycota</taxon>
        <taxon>Agaricomycotina</taxon>
        <taxon>Agaricomycetes</taxon>
        <taxon>Agaricomycetidae</taxon>
        <taxon>Agaricales</taxon>
        <taxon>Marasmiineae</taxon>
        <taxon>Omphalotaceae</taxon>
        <taxon>Gymnopus</taxon>
    </lineage>
</organism>
<dbReference type="SUPFAM" id="SSF54373">
    <property type="entry name" value="FAD-linked reductases, C-terminal domain"/>
    <property type="match status" value="1"/>
</dbReference>
<dbReference type="EMBL" id="ML769851">
    <property type="protein sequence ID" value="KAE9386740.1"/>
    <property type="molecule type" value="Genomic_DNA"/>
</dbReference>
<dbReference type="Gene3D" id="3.50.50.60">
    <property type="entry name" value="FAD/NAD(P)-binding domain"/>
    <property type="match status" value="1"/>
</dbReference>
<dbReference type="PIRSF" id="PIRSF000137">
    <property type="entry name" value="Alcohol_oxidase"/>
    <property type="match status" value="1"/>
</dbReference>
<reference evidence="9" key="1">
    <citation type="journal article" date="2019" name="Environ. Microbiol.">
        <title>Fungal ecological strategies reflected in gene transcription - a case study of two litter decomposers.</title>
        <authorList>
            <person name="Barbi F."/>
            <person name="Kohler A."/>
            <person name="Barry K."/>
            <person name="Baskaran P."/>
            <person name="Daum C."/>
            <person name="Fauchery L."/>
            <person name="Ihrmark K."/>
            <person name="Kuo A."/>
            <person name="LaButti K."/>
            <person name="Lipzen A."/>
            <person name="Morin E."/>
            <person name="Grigoriev I.V."/>
            <person name="Henrissat B."/>
            <person name="Lindahl B."/>
            <person name="Martin F."/>
        </authorList>
    </citation>
    <scope>NUCLEOTIDE SEQUENCE</scope>
    <source>
        <strain evidence="9">JB14</strain>
    </source>
</reference>
<evidence type="ECO:0000256" key="4">
    <source>
        <dbReference type="ARBA" id="ARBA00022827"/>
    </source>
</evidence>